<dbReference type="KEGG" id="cci:CC1G_15479"/>
<proteinExistence type="predicted"/>
<dbReference type="InParanoid" id="D6RQW3"/>
<organism evidence="1 2">
    <name type="scientific">Coprinopsis cinerea (strain Okayama-7 / 130 / ATCC MYA-4618 / FGSC 9003)</name>
    <name type="common">Inky cap fungus</name>
    <name type="synonym">Hormographiella aspergillata</name>
    <dbReference type="NCBI Taxonomy" id="240176"/>
    <lineage>
        <taxon>Eukaryota</taxon>
        <taxon>Fungi</taxon>
        <taxon>Dikarya</taxon>
        <taxon>Basidiomycota</taxon>
        <taxon>Agaricomycotina</taxon>
        <taxon>Agaricomycetes</taxon>
        <taxon>Agaricomycetidae</taxon>
        <taxon>Agaricales</taxon>
        <taxon>Agaricineae</taxon>
        <taxon>Psathyrellaceae</taxon>
        <taxon>Coprinopsis</taxon>
    </lineage>
</organism>
<evidence type="ECO:0000313" key="2">
    <source>
        <dbReference type="Proteomes" id="UP000001861"/>
    </source>
</evidence>
<dbReference type="HOGENOM" id="CLU_1224703_0_0_1"/>
<comment type="caution">
    <text evidence="1">The sequence shown here is derived from an EMBL/GenBank/DDBJ whole genome shotgun (WGS) entry which is preliminary data.</text>
</comment>
<accession>D6RQW3</accession>
<dbReference type="AlphaFoldDB" id="D6RQW3"/>
<protein>
    <submittedName>
        <fullName evidence="1">Uncharacterized protein</fullName>
    </submittedName>
</protein>
<dbReference type="GeneID" id="9380205"/>
<dbReference type="VEuPathDB" id="FungiDB:CC1G_15479"/>
<keyword evidence="2" id="KW-1185">Reference proteome</keyword>
<dbReference type="RefSeq" id="XP_002910202.1">
    <property type="nucleotide sequence ID" value="XM_002910156.1"/>
</dbReference>
<gene>
    <name evidence="1" type="ORF">CC1G_15479</name>
</gene>
<reference evidence="1 2" key="1">
    <citation type="journal article" date="2010" name="Proc. Natl. Acad. Sci. U.S.A.">
        <title>Insights into evolution of multicellular fungi from the assembled chromosomes of the mushroom Coprinopsis cinerea (Coprinus cinereus).</title>
        <authorList>
            <person name="Stajich J.E."/>
            <person name="Wilke S.K."/>
            <person name="Ahren D."/>
            <person name="Au C.H."/>
            <person name="Birren B.W."/>
            <person name="Borodovsky M."/>
            <person name="Burns C."/>
            <person name="Canback B."/>
            <person name="Casselton L.A."/>
            <person name="Cheng C.K."/>
            <person name="Deng J."/>
            <person name="Dietrich F.S."/>
            <person name="Fargo D.C."/>
            <person name="Farman M.L."/>
            <person name="Gathman A.C."/>
            <person name="Goldberg J."/>
            <person name="Guigo R."/>
            <person name="Hoegger P.J."/>
            <person name="Hooker J.B."/>
            <person name="Huggins A."/>
            <person name="James T.Y."/>
            <person name="Kamada T."/>
            <person name="Kilaru S."/>
            <person name="Kodira C."/>
            <person name="Kues U."/>
            <person name="Kupfer D."/>
            <person name="Kwan H.S."/>
            <person name="Lomsadze A."/>
            <person name="Li W."/>
            <person name="Lilly W.W."/>
            <person name="Ma L.J."/>
            <person name="Mackey A.J."/>
            <person name="Manning G."/>
            <person name="Martin F."/>
            <person name="Muraguchi H."/>
            <person name="Natvig D.O."/>
            <person name="Palmerini H."/>
            <person name="Ramesh M.A."/>
            <person name="Rehmeyer C.J."/>
            <person name="Roe B.A."/>
            <person name="Shenoy N."/>
            <person name="Stanke M."/>
            <person name="Ter-Hovhannisyan V."/>
            <person name="Tunlid A."/>
            <person name="Velagapudi R."/>
            <person name="Vision T.J."/>
            <person name="Zeng Q."/>
            <person name="Zolan M.E."/>
            <person name="Pukkila P.J."/>
        </authorList>
    </citation>
    <scope>NUCLEOTIDE SEQUENCE [LARGE SCALE GENOMIC DNA]</scope>
    <source>
        <strain evidence="2">Okayama-7 / 130 / ATCC MYA-4618 / FGSC 9003</strain>
    </source>
</reference>
<dbReference type="Proteomes" id="UP000001861">
    <property type="component" value="Unassembled WGS sequence"/>
</dbReference>
<dbReference type="EMBL" id="AACS02000012">
    <property type="protein sequence ID" value="EFI26708.1"/>
    <property type="molecule type" value="Genomic_DNA"/>
</dbReference>
<evidence type="ECO:0000313" key="1">
    <source>
        <dbReference type="EMBL" id="EFI26708.1"/>
    </source>
</evidence>
<sequence length="226" mass="25046">MSRSSPQPFLTEVHHLQALTASEIQSLIDYASSRIRAAGTVWTTRGDGLSPAERKSFAAQLYRDLETGLLLYSSACFRFPGIIRRPIALGMLFKSTLSGTLHLGRHGPMAEYETPEPVPDPILPTYPDAWWNNLKGTGLSLLGLLKAWRLQRDEFETFRSETRPLPGSESVLALSLDENLERASASTQKAVDLVERDVVLALKSVKAIELAIQQTEKLRQEILGST</sequence>
<name>D6RQW3_COPC7</name>